<proteinExistence type="predicted"/>
<dbReference type="Proteomes" id="UP000694867">
    <property type="component" value="Unplaced"/>
</dbReference>
<evidence type="ECO:0000313" key="2">
    <source>
        <dbReference type="RefSeq" id="XP_003744650.1"/>
    </source>
</evidence>
<sequence>MMECADVGGQSTVSFPEFKRGSHWDAMVVRVGGFSNISVIPEPLWSKLDAMERALSERKLRKVCEPVCNLSYVSVIGGRPMRVTYFAKKGTRFDVFLIDTTEIHTVQELFELPDDFDLDIIPSFARRVSLCSEHIFSKMEFPHFKTLLETKHALVHIFVTKCGDSEPSQNTPEVLFVNELCEDLMDKYGLSGAPRPGHLFGTP</sequence>
<dbReference type="AlphaFoldDB" id="A0AAJ6VYI6"/>
<name>A0AAJ6VYI6_9ACAR</name>
<evidence type="ECO:0000313" key="1">
    <source>
        <dbReference type="Proteomes" id="UP000694867"/>
    </source>
</evidence>
<gene>
    <name evidence="2" type="primary">LOC100898564</name>
</gene>
<accession>A0AAJ6VYI6</accession>
<reference evidence="2" key="1">
    <citation type="submission" date="2025-08" db="UniProtKB">
        <authorList>
            <consortium name="RefSeq"/>
        </authorList>
    </citation>
    <scope>IDENTIFICATION</scope>
</reference>
<dbReference type="RefSeq" id="XP_003744650.1">
    <property type="nucleotide sequence ID" value="XM_003744602.1"/>
</dbReference>
<keyword evidence="1" id="KW-1185">Reference proteome</keyword>
<organism evidence="1 2">
    <name type="scientific">Galendromus occidentalis</name>
    <name type="common">western predatory mite</name>
    <dbReference type="NCBI Taxonomy" id="34638"/>
    <lineage>
        <taxon>Eukaryota</taxon>
        <taxon>Metazoa</taxon>
        <taxon>Ecdysozoa</taxon>
        <taxon>Arthropoda</taxon>
        <taxon>Chelicerata</taxon>
        <taxon>Arachnida</taxon>
        <taxon>Acari</taxon>
        <taxon>Parasitiformes</taxon>
        <taxon>Mesostigmata</taxon>
        <taxon>Gamasina</taxon>
        <taxon>Phytoseioidea</taxon>
        <taxon>Phytoseiidae</taxon>
        <taxon>Typhlodrominae</taxon>
        <taxon>Galendromus</taxon>
    </lineage>
</organism>
<protein>
    <submittedName>
        <fullName evidence="2">Uncharacterized protein LOC100898564</fullName>
    </submittedName>
</protein>
<dbReference type="GeneID" id="100898564"/>
<dbReference type="KEGG" id="goe:100898564"/>